<dbReference type="InterPro" id="IPR036236">
    <property type="entry name" value="Znf_C2H2_sf"/>
</dbReference>
<evidence type="ECO:0000259" key="2">
    <source>
        <dbReference type="PROSITE" id="PS50157"/>
    </source>
</evidence>
<proteinExistence type="predicted"/>
<keyword evidence="1" id="KW-0479">Metal-binding</keyword>
<feature type="domain" description="C2H2-type" evidence="2">
    <location>
        <begin position="67"/>
        <end position="94"/>
    </location>
</feature>
<organism evidence="3 4">
    <name type="scientific">Hypothenemus hampei</name>
    <name type="common">Coffee berry borer</name>
    <dbReference type="NCBI Taxonomy" id="57062"/>
    <lineage>
        <taxon>Eukaryota</taxon>
        <taxon>Metazoa</taxon>
        <taxon>Ecdysozoa</taxon>
        <taxon>Arthropoda</taxon>
        <taxon>Hexapoda</taxon>
        <taxon>Insecta</taxon>
        <taxon>Pterygota</taxon>
        <taxon>Neoptera</taxon>
        <taxon>Endopterygota</taxon>
        <taxon>Coleoptera</taxon>
        <taxon>Polyphaga</taxon>
        <taxon>Cucujiformia</taxon>
        <taxon>Curculionidae</taxon>
        <taxon>Scolytinae</taxon>
        <taxon>Hypothenemus</taxon>
    </lineage>
</organism>
<dbReference type="Gene3D" id="3.30.160.60">
    <property type="entry name" value="Classic Zinc Finger"/>
    <property type="match status" value="2"/>
</dbReference>
<reference evidence="3 4" key="1">
    <citation type="submission" date="2024-05" db="EMBL/GenBank/DDBJ databases">
        <title>Genetic variation in Jamaican populations of the coffee berry borer (Hypothenemus hampei).</title>
        <authorList>
            <person name="Errbii M."/>
            <person name="Myrie A."/>
        </authorList>
    </citation>
    <scope>NUCLEOTIDE SEQUENCE [LARGE SCALE GENOMIC DNA]</scope>
    <source>
        <strain evidence="3">JA-Hopewell-2020-01-JO</strain>
        <tissue evidence="3">Whole body</tissue>
    </source>
</reference>
<comment type="caution">
    <text evidence="3">The sequence shown here is derived from an EMBL/GenBank/DDBJ whole genome shotgun (WGS) entry which is preliminary data.</text>
</comment>
<dbReference type="PANTHER" id="PTHR33936:SF24">
    <property type="entry name" value="C2H2-TYPE DOMAIN-CONTAINING PROTEIN"/>
    <property type="match status" value="1"/>
</dbReference>
<evidence type="ECO:0000313" key="3">
    <source>
        <dbReference type="EMBL" id="KAL1502264.1"/>
    </source>
</evidence>
<dbReference type="PANTHER" id="PTHR33936">
    <property type="entry name" value="PROTEIN CBG17840"/>
    <property type="match status" value="1"/>
</dbReference>
<evidence type="ECO:0000313" key="4">
    <source>
        <dbReference type="Proteomes" id="UP001566132"/>
    </source>
</evidence>
<protein>
    <recommendedName>
        <fullName evidence="2">C2H2-type domain-containing protein</fullName>
    </recommendedName>
</protein>
<dbReference type="Pfam" id="PF00096">
    <property type="entry name" value="zf-C2H2"/>
    <property type="match status" value="2"/>
</dbReference>
<dbReference type="InterPro" id="IPR013087">
    <property type="entry name" value="Znf_C2H2_type"/>
</dbReference>
<dbReference type="Proteomes" id="UP001566132">
    <property type="component" value="Unassembled WGS sequence"/>
</dbReference>
<dbReference type="GO" id="GO:0008270">
    <property type="term" value="F:zinc ion binding"/>
    <property type="evidence" value="ECO:0007669"/>
    <property type="project" value="UniProtKB-KW"/>
</dbReference>
<dbReference type="InterPro" id="IPR052797">
    <property type="entry name" value="RegFact_GeneExpr_CellDeath"/>
</dbReference>
<name>A0ABD1ETY1_HYPHA</name>
<gene>
    <name evidence="3" type="ORF">ABEB36_007430</name>
</gene>
<feature type="domain" description="C2H2-type" evidence="2">
    <location>
        <begin position="22"/>
        <end position="51"/>
    </location>
</feature>
<keyword evidence="4" id="KW-1185">Reference proteome</keyword>
<accession>A0ABD1ETY1</accession>
<dbReference type="AlphaFoldDB" id="A0ABD1ETY1"/>
<dbReference type="SUPFAM" id="SSF57667">
    <property type="entry name" value="beta-beta-alpha zinc fingers"/>
    <property type="match status" value="1"/>
</dbReference>
<dbReference type="EMBL" id="JBDJPC010000005">
    <property type="protein sequence ID" value="KAL1502264.1"/>
    <property type="molecule type" value="Genomic_DNA"/>
</dbReference>
<sequence>MSQKSLNKHNRIIHMIFKETRYECSYEQCKESFSSKRNLKYHQAKHKRKTQTVAGGDLMSGKKNIHYKCYNCHLIFYKKKELITHMRLHNNLHKRLLCPIKECKDMFNRYTLLRSHLKDCHNLSIEQENYEFETLTEFNKWKKEKEEALKVNYIQNSSKKKLKNRVVTYYECHRSLGSRLIENAKRHIKSTGTNKINRACPSTLTVTFNSEKVSVVFYSRHIGHAKEIGRLRLNQDERHRIAGKLSQGVTVERVLSDIRDDALKNGRRDRIHLIEKKDIHNIICDYSIGYSTKRHQCDAVSVKLWVDAMRELDNNPILCFKEQVMDYKAI</sequence>
<dbReference type="PROSITE" id="PS50157">
    <property type="entry name" value="ZINC_FINGER_C2H2_2"/>
    <property type="match status" value="2"/>
</dbReference>
<dbReference type="PROSITE" id="PS00028">
    <property type="entry name" value="ZINC_FINGER_C2H2_1"/>
    <property type="match status" value="3"/>
</dbReference>
<keyword evidence="1" id="KW-0863">Zinc-finger</keyword>
<evidence type="ECO:0000256" key="1">
    <source>
        <dbReference type="PROSITE-ProRule" id="PRU00042"/>
    </source>
</evidence>
<keyword evidence="1" id="KW-0862">Zinc</keyword>
<dbReference type="SMART" id="SM00355">
    <property type="entry name" value="ZnF_C2H2"/>
    <property type="match status" value="3"/>
</dbReference>